<dbReference type="Gene3D" id="3.10.129.10">
    <property type="entry name" value="Hotdog Thioesterase"/>
    <property type="match status" value="1"/>
</dbReference>
<dbReference type="InterPro" id="IPR003736">
    <property type="entry name" value="PAAI_dom"/>
</dbReference>
<dbReference type="InterPro" id="IPR029069">
    <property type="entry name" value="HotDog_dom_sf"/>
</dbReference>
<dbReference type="PANTHER" id="PTHR42856">
    <property type="entry name" value="ACYL-COENZYME A THIOESTERASE PAAI"/>
    <property type="match status" value="1"/>
</dbReference>
<dbReference type="InterPro" id="IPR052723">
    <property type="entry name" value="Acyl-CoA_thioesterase_PaaI"/>
</dbReference>
<dbReference type="InterPro" id="IPR011973">
    <property type="entry name" value="PaaD"/>
</dbReference>
<evidence type="ECO:0000313" key="4">
    <source>
        <dbReference type="Proteomes" id="UP000326354"/>
    </source>
</evidence>
<dbReference type="AlphaFoldDB" id="A0A5S9F2M7"/>
<dbReference type="RefSeq" id="WP_151967951.1">
    <property type="nucleotide sequence ID" value="NZ_AP019860.1"/>
</dbReference>
<keyword evidence="1" id="KW-0378">Hydrolase</keyword>
<dbReference type="NCBIfam" id="TIGR02286">
    <property type="entry name" value="PaaD"/>
    <property type="match status" value="1"/>
</dbReference>
<proteinExistence type="predicted"/>
<organism evidence="3 4">
    <name type="scientific">Uabimicrobium amorphum</name>
    <dbReference type="NCBI Taxonomy" id="2596890"/>
    <lineage>
        <taxon>Bacteria</taxon>
        <taxon>Pseudomonadati</taxon>
        <taxon>Planctomycetota</taxon>
        <taxon>Candidatus Uabimicrobiia</taxon>
        <taxon>Candidatus Uabimicrobiales</taxon>
        <taxon>Candidatus Uabimicrobiaceae</taxon>
        <taxon>Candidatus Uabimicrobium</taxon>
    </lineage>
</organism>
<evidence type="ECO:0000256" key="1">
    <source>
        <dbReference type="ARBA" id="ARBA00022801"/>
    </source>
</evidence>
<accession>A0A5S9F2M7</accession>
<dbReference type="NCBIfam" id="TIGR00369">
    <property type="entry name" value="unchar_dom_1"/>
    <property type="match status" value="1"/>
</dbReference>
<keyword evidence="4" id="KW-1185">Reference proteome</keyword>
<dbReference type="Proteomes" id="UP000326354">
    <property type="component" value="Chromosome"/>
</dbReference>
<evidence type="ECO:0000259" key="2">
    <source>
        <dbReference type="Pfam" id="PF03061"/>
    </source>
</evidence>
<dbReference type="SUPFAM" id="SSF54637">
    <property type="entry name" value="Thioesterase/thiol ester dehydrase-isomerase"/>
    <property type="match status" value="1"/>
</dbReference>
<dbReference type="PANTHER" id="PTHR42856:SF1">
    <property type="entry name" value="ACYL-COENZYME A THIOESTERASE PAAI"/>
    <property type="match status" value="1"/>
</dbReference>
<dbReference type="Pfam" id="PF03061">
    <property type="entry name" value="4HBT"/>
    <property type="match status" value="1"/>
</dbReference>
<dbReference type="OrthoDB" id="32575at2"/>
<evidence type="ECO:0000313" key="3">
    <source>
        <dbReference type="EMBL" id="BBM83766.1"/>
    </source>
</evidence>
<name>A0A5S9F2M7_UABAM</name>
<dbReference type="GO" id="GO:0016289">
    <property type="term" value="F:acyl-CoA hydrolase activity"/>
    <property type="evidence" value="ECO:0007669"/>
    <property type="project" value="TreeGrafter"/>
</dbReference>
<dbReference type="InterPro" id="IPR006683">
    <property type="entry name" value="Thioestr_dom"/>
</dbReference>
<gene>
    <name evidence="3" type="ORF">UABAM_02121</name>
</gene>
<dbReference type="CDD" id="cd03443">
    <property type="entry name" value="PaaI_thioesterase"/>
    <property type="match status" value="1"/>
</dbReference>
<feature type="domain" description="Thioesterase" evidence="2">
    <location>
        <begin position="49"/>
        <end position="123"/>
    </location>
</feature>
<sequence length="137" mass="15189">MTNKNPQDIVKQMMEKDAFSQWLGIEVIEVQLARAVIKMRVRNDMVNGFGICHGGVTFAFADSAFAFASNTYGNIAVSIENSISYPAAVLVDDELTATAVQKSNSKTLAVYDVEVRNHNNQVVALFRGMVYKTKKQH</sequence>
<dbReference type="EMBL" id="AP019860">
    <property type="protein sequence ID" value="BBM83766.1"/>
    <property type="molecule type" value="Genomic_DNA"/>
</dbReference>
<dbReference type="KEGG" id="uam:UABAM_02121"/>
<protein>
    <submittedName>
        <fullName evidence="3">Thioesterase</fullName>
    </submittedName>
</protein>
<reference evidence="3 4" key="1">
    <citation type="submission" date="2019-08" db="EMBL/GenBank/DDBJ databases">
        <title>Complete genome sequence of Candidatus Uab amorphum.</title>
        <authorList>
            <person name="Shiratori T."/>
            <person name="Suzuki S."/>
            <person name="Kakizawa Y."/>
            <person name="Ishida K."/>
        </authorList>
    </citation>
    <scope>NUCLEOTIDE SEQUENCE [LARGE SCALE GENOMIC DNA]</scope>
    <source>
        <strain evidence="3 4">SRT547</strain>
    </source>
</reference>